<dbReference type="Gene3D" id="3.40.50.300">
    <property type="entry name" value="P-loop containing nucleotide triphosphate hydrolases"/>
    <property type="match status" value="1"/>
</dbReference>
<keyword evidence="2" id="KW-0813">Transport</keyword>
<dbReference type="EMBL" id="JAGVWC010000010">
    <property type="protein sequence ID" value="MBS3061648.1"/>
    <property type="molecule type" value="Genomic_DNA"/>
</dbReference>
<dbReference type="InterPro" id="IPR050763">
    <property type="entry name" value="ABC_transporter_ATP-binding"/>
</dbReference>
<dbReference type="PANTHER" id="PTHR42711">
    <property type="entry name" value="ABC TRANSPORTER ATP-BINDING PROTEIN"/>
    <property type="match status" value="1"/>
</dbReference>
<evidence type="ECO:0000313" key="6">
    <source>
        <dbReference type="EMBL" id="MBS3061648.1"/>
    </source>
</evidence>
<dbReference type="InterPro" id="IPR027417">
    <property type="entry name" value="P-loop_NTPase"/>
</dbReference>
<dbReference type="PROSITE" id="PS50893">
    <property type="entry name" value="ABC_TRANSPORTER_2"/>
    <property type="match status" value="1"/>
</dbReference>
<evidence type="ECO:0000313" key="7">
    <source>
        <dbReference type="Proteomes" id="UP000675968"/>
    </source>
</evidence>
<dbReference type="InterPro" id="IPR003593">
    <property type="entry name" value="AAA+_ATPase"/>
</dbReference>
<keyword evidence="4 6" id="KW-0067">ATP-binding</keyword>
<protein>
    <submittedName>
        <fullName evidence="6">ABC transporter ATP-binding protein</fullName>
    </submittedName>
</protein>
<dbReference type="GO" id="GO:0016887">
    <property type="term" value="F:ATP hydrolysis activity"/>
    <property type="evidence" value="ECO:0007669"/>
    <property type="project" value="InterPro"/>
</dbReference>
<evidence type="ECO:0000256" key="1">
    <source>
        <dbReference type="ARBA" id="ARBA00005417"/>
    </source>
</evidence>
<evidence type="ECO:0000256" key="4">
    <source>
        <dbReference type="ARBA" id="ARBA00022840"/>
    </source>
</evidence>
<proteinExistence type="inferred from homology"/>
<dbReference type="AlphaFoldDB" id="A0A8T4L2U4"/>
<reference evidence="6" key="1">
    <citation type="submission" date="2021-03" db="EMBL/GenBank/DDBJ databases">
        <authorList>
            <person name="Jaffe A."/>
        </authorList>
    </citation>
    <scope>NUCLEOTIDE SEQUENCE</scope>
    <source>
        <strain evidence="6">RIFCSPLOWO2_01_FULL_AR10_48_17</strain>
    </source>
</reference>
<dbReference type="Pfam" id="PF00005">
    <property type="entry name" value="ABC_tran"/>
    <property type="match status" value="1"/>
</dbReference>
<dbReference type="CDD" id="cd03230">
    <property type="entry name" value="ABC_DR_subfamily_A"/>
    <property type="match status" value="1"/>
</dbReference>
<dbReference type="SUPFAM" id="SSF52540">
    <property type="entry name" value="P-loop containing nucleoside triphosphate hydrolases"/>
    <property type="match status" value="1"/>
</dbReference>
<name>A0A8T4L2U4_9ARCH</name>
<dbReference type="GO" id="GO:0005524">
    <property type="term" value="F:ATP binding"/>
    <property type="evidence" value="ECO:0007669"/>
    <property type="project" value="UniProtKB-KW"/>
</dbReference>
<dbReference type="SMART" id="SM00382">
    <property type="entry name" value="AAA"/>
    <property type="match status" value="1"/>
</dbReference>
<dbReference type="Proteomes" id="UP000675968">
    <property type="component" value="Unassembled WGS sequence"/>
</dbReference>
<dbReference type="InterPro" id="IPR003439">
    <property type="entry name" value="ABC_transporter-like_ATP-bd"/>
</dbReference>
<sequence length="252" mass="27772">MNAVLVSNANKSFSDHGRVIRALENVSLDIRSGEIFGLLGPNGAGKTTLISALCGLLELDSGSVEVFGKNVQTQRSEVIPQMNLVTGFAGLLHGLTVEDLLRYYSFLYPIKDREKAIEEALLVTNLVEKRKQMAYTLSSGYRQRFYIAKALLSKPKLLLMDEPTVGLDVETAIRIRELVSSLKSQGITVLLTTHYMAEAEQLCDRIALISDGKIVALGSVSELKKMAGKPHASLEDTFLKLTKKNLEEEEDE</sequence>
<comment type="similarity">
    <text evidence="1">Belongs to the ABC transporter superfamily.</text>
</comment>
<evidence type="ECO:0000256" key="2">
    <source>
        <dbReference type="ARBA" id="ARBA00022448"/>
    </source>
</evidence>
<accession>A0A8T4L2U4</accession>
<evidence type="ECO:0000259" key="5">
    <source>
        <dbReference type="PROSITE" id="PS50893"/>
    </source>
</evidence>
<gene>
    <name evidence="6" type="ORF">J4215_03630</name>
</gene>
<organism evidence="6 7">
    <name type="scientific">Candidatus Iainarchaeum sp</name>
    <dbReference type="NCBI Taxonomy" id="3101447"/>
    <lineage>
        <taxon>Archaea</taxon>
        <taxon>Candidatus Iainarchaeota</taxon>
        <taxon>Candidatus Iainarchaeia</taxon>
        <taxon>Candidatus Iainarchaeales</taxon>
        <taxon>Candidatus Iainarchaeaceae</taxon>
        <taxon>Candidatus Iainarchaeum</taxon>
    </lineage>
</organism>
<evidence type="ECO:0000256" key="3">
    <source>
        <dbReference type="ARBA" id="ARBA00022741"/>
    </source>
</evidence>
<feature type="domain" description="ABC transporter" evidence="5">
    <location>
        <begin position="4"/>
        <end position="236"/>
    </location>
</feature>
<comment type="caution">
    <text evidence="6">The sequence shown here is derived from an EMBL/GenBank/DDBJ whole genome shotgun (WGS) entry which is preliminary data.</text>
</comment>
<keyword evidence="3" id="KW-0547">Nucleotide-binding</keyword>
<reference evidence="6" key="2">
    <citation type="submission" date="2021-05" db="EMBL/GenBank/DDBJ databases">
        <title>Protein family content uncovers lineage relationships and bacterial pathway maintenance mechanisms in DPANN archaea.</title>
        <authorList>
            <person name="Castelle C.J."/>
            <person name="Meheust R."/>
            <person name="Jaffe A.L."/>
            <person name="Seitz K."/>
            <person name="Gong X."/>
            <person name="Baker B.J."/>
            <person name="Banfield J.F."/>
        </authorList>
    </citation>
    <scope>NUCLEOTIDE SEQUENCE</scope>
    <source>
        <strain evidence="6">RIFCSPLOWO2_01_FULL_AR10_48_17</strain>
    </source>
</reference>
<dbReference type="PANTHER" id="PTHR42711:SF5">
    <property type="entry name" value="ABC TRANSPORTER ATP-BINDING PROTEIN NATA"/>
    <property type="match status" value="1"/>
</dbReference>